<protein>
    <submittedName>
        <fullName evidence="2">Uncharacterized protein</fullName>
    </submittedName>
</protein>
<dbReference type="OrthoDB" id="4411532at2"/>
<dbReference type="Proteomes" id="UP000076929">
    <property type="component" value="Chromosome"/>
</dbReference>
<evidence type="ECO:0000256" key="1">
    <source>
        <dbReference type="SAM" id="MobiDB-lite"/>
    </source>
</evidence>
<proteinExistence type="predicted"/>
<dbReference type="STRING" id="1652495.ccrud_02980"/>
<sequence>MLGFELKIAESLSALSGLIGETAQQQSIHRQRQPHFPPAAAGRGFSAHGQALAEMLERLHGGVDKRINAFAQTTQAAELEVQRFEETDRIFGAGFDGIEHK</sequence>
<evidence type="ECO:0000313" key="3">
    <source>
        <dbReference type="Proteomes" id="UP000076929"/>
    </source>
</evidence>
<gene>
    <name evidence="2" type="ORF">ccrud_02980</name>
</gene>
<evidence type="ECO:0000313" key="2">
    <source>
        <dbReference type="EMBL" id="ANE03277.1"/>
    </source>
</evidence>
<name>A0A172QRF9_9CORY</name>
<reference evidence="2 3" key="1">
    <citation type="submission" date="2016-05" db="EMBL/GenBank/DDBJ databases">
        <title>Complete genome sequence of Corynebacterium crudilactis, a new Corynebacterium species isolated from raw cow's milk.</title>
        <authorList>
            <person name="Christian R."/>
            <person name="Zimmermann J."/>
            <person name="Lipski A."/>
            <person name="Kalinowski J."/>
        </authorList>
    </citation>
    <scope>NUCLEOTIDE SEQUENCE [LARGE SCALE GENOMIC DNA]</scope>
    <source>
        <strain evidence="2 3">JZ16</strain>
    </source>
</reference>
<dbReference type="AlphaFoldDB" id="A0A172QRF9"/>
<organism evidence="2 3">
    <name type="scientific">Corynebacterium crudilactis</name>
    <dbReference type="NCBI Taxonomy" id="1652495"/>
    <lineage>
        <taxon>Bacteria</taxon>
        <taxon>Bacillati</taxon>
        <taxon>Actinomycetota</taxon>
        <taxon>Actinomycetes</taxon>
        <taxon>Mycobacteriales</taxon>
        <taxon>Corynebacteriaceae</taxon>
        <taxon>Corynebacterium</taxon>
    </lineage>
</organism>
<dbReference type="RefSeq" id="WP_066564651.1">
    <property type="nucleotide sequence ID" value="NZ_CP015622.1"/>
</dbReference>
<keyword evidence="3" id="KW-1185">Reference proteome</keyword>
<dbReference type="KEGG" id="ccjz:ccrud_02980"/>
<dbReference type="EMBL" id="CP015622">
    <property type="protein sequence ID" value="ANE03277.1"/>
    <property type="molecule type" value="Genomic_DNA"/>
</dbReference>
<feature type="region of interest" description="Disordered" evidence="1">
    <location>
        <begin position="24"/>
        <end position="44"/>
    </location>
</feature>
<accession>A0A172QRF9</accession>